<gene>
    <name evidence="1" type="ORF">SAMN04489864_105119</name>
</gene>
<organism evidence="1 2">
    <name type="scientific">Pedobacter insulae</name>
    <dbReference type="NCBI Taxonomy" id="414048"/>
    <lineage>
        <taxon>Bacteria</taxon>
        <taxon>Pseudomonadati</taxon>
        <taxon>Bacteroidota</taxon>
        <taxon>Sphingobacteriia</taxon>
        <taxon>Sphingobacteriales</taxon>
        <taxon>Sphingobacteriaceae</taxon>
        <taxon>Pedobacter</taxon>
    </lineage>
</organism>
<dbReference type="Proteomes" id="UP000199666">
    <property type="component" value="Unassembled WGS sequence"/>
</dbReference>
<protein>
    <submittedName>
        <fullName evidence="1">Uncharacterized protein</fullName>
    </submittedName>
</protein>
<accession>A0A1I2XCQ2</accession>
<proteinExistence type="predicted"/>
<reference evidence="1 2" key="1">
    <citation type="submission" date="2016-10" db="EMBL/GenBank/DDBJ databases">
        <authorList>
            <person name="de Groot N.N."/>
        </authorList>
    </citation>
    <scope>NUCLEOTIDE SEQUENCE [LARGE SCALE GENOMIC DNA]</scope>
    <source>
        <strain evidence="1 2">DSM 18684</strain>
    </source>
</reference>
<dbReference type="STRING" id="414048.SAMN04489864_105119"/>
<keyword evidence="2" id="KW-1185">Reference proteome</keyword>
<sequence>MDNLGLSALEGSKHPIIWPIDPFKQSNSIKKSIYFDY</sequence>
<evidence type="ECO:0000313" key="1">
    <source>
        <dbReference type="EMBL" id="SFH10827.1"/>
    </source>
</evidence>
<evidence type="ECO:0000313" key="2">
    <source>
        <dbReference type="Proteomes" id="UP000199666"/>
    </source>
</evidence>
<dbReference type="EMBL" id="FOPP01000005">
    <property type="protein sequence ID" value="SFH10827.1"/>
    <property type="molecule type" value="Genomic_DNA"/>
</dbReference>
<name>A0A1I2XCQ2_9SPHI</name>
<dbReference type="AlphaFoldDB" id="A0A1I2XCQ2"/>